<accession>A0ACB7G9W9</accession>
<sequence length="74" mass="8681">MAPGFGEESTSAFMDDYETLILTTDVELLKRASHNEKLLQRFFSVKLLWYSESEQIELVILKSCVNFTLVFRWD</sequence>
<organism evidence="1 2">
    <name type="scientific">Manihot esculenta</name>
    <name type="common">Cassava</name>
    <name type="synonym">Jatropha manihot</name>
    <dbReference type="NCBI Taxonomy" id="3983"/>
    <lineage>
        <taxon>Eukaryota</taxon>
        <taxon>Viridiplantae</taxon>
        <taxon>Streptophyta</taxon>
        <taxon>Embryophyta</taxon>
        <taxon>Tracheophyta</taxon>
        <taxon>Spermatophyta</taxon>
        <taxon>Magnoliopsida</taxon>
        <taxon>eudicotyledons</taxon>
        <taxon>Gunneridae</taxon>
        <taxon>Pentapetalae</taxon>
        <taxon>rosids</taxon>
        <taxon>fabids</taxon>
        <taxon>Malpighiales</taxon>
        <taxon>Euphorbiaceae</taxon>
        <taxon>Crotonoideae</taxon>
        <taxon>Manihoteae</taxon>
        <taxon>Manihot</taxon>
    </lineage>
</organism>
<protein>
    <submittedName>
        <fullName evidence="1">Uncharacterized protein</fullName>
    </submittedName>
</protein>
<comment type="caution">
    <text evidence="1">The sequence shown here is derived from an EMBL/GenBank/DDBJ whole genome shotgun (WGS) entry which is preliminary data.</text>
</comment>
<keyword evidence="2" id="KW-1185">Reference proteome</keyword>
<proteinExistence type="predicted"/>
<name>A0ACB7G9W9_MANES</name>
<gene>
    <name evidence="1" type="ORF">MANES_15G001220v8</name>
</gene>
<dbReference type="EMBL" id="CM004401">
    <property type="protein sequence ID" value="KAG8636518.1"/>
    <property type="molecule type" value="Genomic_DNA"/>
</dbReference>
<evidence type="ECO:0000313" key="1">
    <source>
        <dbReference type="EMBL" id="KAG8636518.1"/>
    </source>
</evidence>
<evidence type="ECO:0000313" key="2">
    <source>
        <dbReference type="Proteomes" id="UP000091857"/>
    </source>
</evidence>
<dbReference type="Proteomes" id="UP000091857">
    <property type="component" value="Chromosome 15"/>
</dbReference>
<reference evidence="2" key="1">
    <citation type="journal article" date="2016" name="Nat. Biotechnol.">
        <title>Sequencing wild and cultivated cassava and related species reveals extensive interspecific hybridization and genetic diversity.</title>
        <authorList>
            <person name="Bredeson J.V."/>
            <person name="Lyons J.B."/>
            <person name="Prochnik S.E."/>
            <person name="Wu G.A."/>
            <person name="Ha C.M."/>
            <person name="Edsinger-Gonzales E."/>
            <person name="Grimwood J."/>
            <person name="Schmutz J."/>
            <person name="Rabbi I.Y."/>
            <person name="Egesi C."/>
            <person name="Nauluvula P."/>
            <person name="Lebot V."/>
            <person name="Ndunguru J."/>
            <person name="Mkamilo G."/>
            <person name="Bart R.S."/>
            <person name="Setter T.L."/>
            <person name="Gleadow R.M."/>
            <person name="Kulakow P."/>
            <person name="Ferguson M.E."/>
            <person name="Rounsley S."/>
            <person name="Rokhsar D.S."/>
        </authorList>
    </citation>
    <scope>NUCLEOTIDE SEQUENCE [LARGE SCALE GENOMIC DNA]</scope>
    <source>
        <strain evidence="2">cv. AM560-2</strain>
    </source>
</reference>